<feature type="compositionally biased region" description="Basic and acidic residues" evidence="4">
    <location>
        <begin position="536"/>
        <end position="545"/>
    </location>
</feature>
<dbReference type="CDD" id="cd05509">
    <property type="entry name" value="Bromo_gcn5_like"/>
    <property type="match status" value="1"/>
</dbReference>
<dbReference type="PROSITE" id="PS50014">
    <property type="entry name" value="BROMODOMAIN_2"/>
    <property type="match status" value="1"/>
</dbReference>
<evidence type="ECO:0000259" key="5">
    <source>
        <dbReference type="PROSITE" id="PS50014"/>
    </source>
</evidence>
<feature type="compositionally biased region" description="Acidic residues" evidence="4">
    <location>
        <begin position="519"/>
        <end position="528"/>
    </location>
</feature>
<evidence type="ECO:0000256" key="2">
    <source>
        <dbReference type="PROSITE-ProRule" id="PRU00035"/>
    </source>
</evidence>
<dbReference type="InterPro" id="IPR029614">
    <property type="entry name" value="CECR2"/>
</dbReference>
<sequence length="955" mass="111441">MAEETKKDSNVLCEIRSWWEVPAIAHFCSLFRAAFNLSDFEIEELEEALAADTGTEWNDFLVDLIVRLLRGCYQRKDITIINFELYLKDILKHRWEIEEGKQNPFGEGEEEFQKLPTRSKVQLLHALCDYRLDADDVSDLLKGLDADSLRVEPLGHDSNKSTYWYFYGTRLYKEDSGPSEEDVKRKKKERDKEKKRRKKEREKAKKKRQKEKEKAAKQKLKKKEKEKKKRGRKKKTVEDNIKDKTSHAASPRSQKKVVEAFQEDSSDNQDNDGCGLFSTEEEYMLEEKFMNVEKLVAKDMEVGNNCCHSDSNSDDDNHELFDDISKPKINTRTENFISNDNAECDEFKSPKKNKKTVMSTNSDSNSDDESVINCRHIKKENNNISNISIKHKKKDEIKCQKIDSLEQNFKQEIKTERILNENEIDDDDDDDDDDDEDDRMDDFPKKLVIETETLGCESSRASMKHARKKQKKGGVQVEKKKRGRPRKNLETYENEPKKRGRPRKEDTLKKEYKSKEFIEDSDDEDEEYGATSPEQENLKKTTEKSKRCKKKKTDTDSPPKKRGRKPKRDSSTKDKLKKKSKKKIDLELVSDSEWETEGIEEEELGLPAKWQLICETAEDWEQLAETFQSSKTVCERQLYKTITEDFIPEIATMIVNKEKEMARRLSEMAPRRISSRLETKRQLQDEEEKFAAIAAVEEMENQNETDENRVEEFRKIEEEVRRAEQVEKEVAKEERARRVRLREERAALLSAGKELPPDLMNIDSQSPRPLKKRHIDDDDDYTELDELCIGLFKVLDPVKAHDDAWPFVEPVDESYAPGYFDIIDQPMDLSTIEKKINSKKYTSKDEFISDFKLIFENCQEYNGPDSEYTHMAENLERCFKKSLGKEFPDEDNDSDDDYQVGEDIEPITSRKTRKQFSTHGLLELENTANRMMSQVNGDSSSQDSNSRGSSPFPNG</sequence>
<feature type="compositionally biased region" description="Basic residues" evidence="4">
    <location>
        <begin position="462"/>
        <end position="472"/>
    </location>
</feature>
<feature type="compositionally biased region" description="Acidic residues" evidence="4">
    <location>
        <begin position="422"/>
        <end position="440"/>
    </location>
</feature>
<dbReference type="InterPro" id="IPR017956">
    <property type="entry name" value="AT_hook_DNA-bd_motif"/>
</dbReference>
<feature type="region of interest" description="Disordered" evidence="4">
    <location>
        <begin position="174"/>
        <end position="276"/>
    </location>
</feature>
<dbReference type="GeneID" id="100373268"/>
<dbReference type="InterPro" id="IPR018359">
    <property type="entry name" value="Bromodomain_CS"/>
</dbReference>
<proteinExistence type="predicted"/>
<feature type="compositionally biased region" description="Basic and acidic residues" evidence="4">
    <location>
        <begin position="174"/>
        <end position="184"/>
    </location>
</feature>
<dbReference type="InterPro" id="IPR001487">
    <property type="entry name" value="Bromodomain"/>
</dbReference>
<feature type="compositionally biased region" description="Low complexity" evidence="4">
    <location>
        <begin position="933"/>
        <end position="955"/>
    </location>
</feature>
<feature type="compositionally biased region" description="Basic residues" evidence="4">
    <location>
        <begin position="217"/>
        <end position="235"/>
    </location>
</feature>
<dbReference type="SMART" id="SM00297">
    <property type="entry name" value="BROMO"/>
    <property type="match status" value="1"/>
</dbReference>
<protein>
    <submittedName>
        <fullName evidence="7">Cat eye syndrome critical region protein 2-like isoform X2</fullName>
    </submittedName>
</protein>
<feature type="compositionally biased region" description="Acidic residues" evidence="4">
    <location>
        <begin position="261"/>
        <end position="270"/>
    </location>
</feature>
<keyword evidence="6" id="KW-1185">Reference proteome</keyword>
<feature type="region of interest" description="Disordered" evidence="4">
    <location>
        <begin position="307"/>
        <end position="326"/>
    </location>
</feature>
<name>A0ABM0MD87_SACKO</name>
<dbReference type="PROSITE" id="PS00633">
    <property type="entry name" value="BROMODOMAIN_1"/>
    <property type="match status" value="1"/>
</dbReference>
<dbReference type="SMART" id="SM00384">
    <property type="entry name" value="AT_hook"/>
    <property type="match status" value="4"/>
</dbReference>
<keyword evidence="3" id="KW-0175">Coiled coil</keyword>
<dbReference type="Gene3D" id="1.20.920.10">
    <property type="entry name" value="Bromodomain-like"/>
    <property type="match status" value="1"/>
</dbReference>
<feature type="compositionally biased region" description="Basic and acidic residues" evidence="4">
    <location>
        <begin position="487"/>
        <end position="518"/>
    </location>
</feature>
<gene>
    <name evidence="7" type="primary">LOC100373268</name>
</gene>
<organism evidence="6 7">
    <name type="scientific">Saccoglossus kowalevskii</name>
    <name type="common">Acorn worm</name>
    <dbReference type="NCBI Taxonomy" id="10224"/>
    <lineage>
        <taxon>Eukaryota</taxon>
        <taxon>Metazoa</taxon>
        <taxon>Hemichordata</taxon>
        <taxon>Enteropneusta</taxon>
        <taxon>Harrimaniidae</taxon>
        <taxon>Saccoglossus</taxon>
    </lineage>
</organism>
<feature type="region of interest" description="Disordered" evidence="4">
    <location>
        <begin position="415"/>
        <end position="583"/>
    </location>
</feature>
<feature type="coiled-coil region" evidence="3">
    <location>
        <begin position="696"/>
        <end position="751"/>
    </location>
</feature>
<feature type="region of interest" description="Disordered" evidence="4">
    <location>
        <begin position="341"/>
        <end position="370"/>
    </location>
</feature>
<dbReference type="SUPFAM" id="SSF47370">
    <property type="entry name" value="Bromodomain"/>
    <property type="match status" value="1"/>
</dbReference>
<accession>A0ABM0MD87</accession>
<evidence type="ECO:0000256" key="1">
    <source>
        <dbReference type="ARBA" id="ARBA00023117"/>
    </source>
</evidence>
<dbReference type="PANTHER" id="PTHR47092:SF1">
    <property type="entry name" value="CHROMATIN REMODELING REGULATOR CECR2"/>
    <property type="match status" value="1"/>
</dbReference>
<reference evidence="7" key="1">
    <citation type="submission" date="2025-08" db="UniProtKB">
        <authorList>
            <consortium name="RefSeq"/>
        </authorList>
    </citation>
    <scope>IDENTIFICATION</scope>
    <source>
        <tissue evidence="7">Testes</tissue>
    </source>
</reference>
<feature type="compositionally biased region" description="Basic and acidic residues" evidence="4">
    <location>
        <begin position="236"/>
        <end position="246"/>
    </location>
</feature>
<evidence type="ECO:0000256" key="3">
    <source>
        <dbReference type="SAM" id="Coils"/>
    </source>
</evidence>
<feature type="compositionally biased region" description="Basic residues" evidence="4">
    <location>
        <begin position="185"/>
        <end position="209"/>
    </location>
</feature>
<evidence type="ECO:0000313" key="6">
    <source>
        <dbReference type="Proteomes" id="UP000694865"/>
    </source>
</evidence>
<evidence type="ECO:0000313" key="7">
    <source>
        <dbReference type="RefSeq" id="XP_006817978.1"/>
    </source>
</evidence>
<dbReference type="InterPro" id="IPR036427">
    <property type="entry name" value="Bromodomain-like_sf"/>
</dbReference>
<dbReference type="Pfam" id="PF00439">
    <property type="entry name" value="Bromodomain"/>
    <property type="match status" value="1"/>
</dbReference>
<dbReference type="Proteomes" id="UP000694865">
    <property type="component" value="Unplaced"/>
</dbReference>
<evidence type="ECO:0000256" key="4">
    <source>
        <dbReference type="SAM" id="MobiDB-lite"/>
    </source>
</evidence>
<dbReference type="RefSeq" id="XP_006817978.1">
    <property type="nucleotide sequence ID" value="XM_006817915.1"/>
</dbReference>
<keyword evidence="1 2" id="KW-0103">Bromodomain</keyword>
<dbReference type="PANTHER" id="PTHR47092">
    <property type="entry name" value="CAT EYE SYNDROME CRITICAL REGION PROTEIN 2"/>
    <property type="match status" value="1"/>
</dbReference>
<feature type="domain" description="Bromo" evidence="5">
    <location>
        <begin position="799"/>
        <end position="869"/>
    </location>
</feature>
<dbReference type="PRINTS" id="PR00503">
    <property type="entry name" value="BROMODOMAIN"/>
</dbReference>
<feature type="region of interest" description="Disordered" evidence="4">
    <location>
        <begin position="907"/>
        <end position="955"/>
    </location>
</feature>